<evidence type="ECO:0000256" key="1">
    <source>
        <dbReference type="SAM" id="MobiDB-lite"/>
    </source>
</evidence>
<dbReference type="Proteomes" id="UP000295117">
    <property type="component" value="Unassembled WGS sequence"/>
</dbReference>
<comment type="caution">
    <text evidence="3">The sequence shown here is derived from an EMBL/GenBank/DDBJ whole genome shotgun (WGS) entry which is preliminary data.</text>
</comment>
<feature type="compositionally biased region" description="Polar residues" evidence="1">
    <location>
        <begin position="85"/>
        <end position="103"/>
    </location>
</feature>
<evidence type="ECO:0000256" key="2">
    <source>
        <dbReference type="SAM" id="SignalP"/>
    </source>
</evidence>
<keyword evidence="2" id="KW-0732">Signal</keyword>
<feature type="compositionally biased region" description="Gly residues" evidence="1">
    <location>
        <begin position="55"/>
        <end position="67"/>
    </location>
</feature>
<evidence type="ECO:0000313" key="3">
    <source>
        <dbReference type="EMBL" id="TDZ82016.1"/>
    </source>
</evidence>
<feature type="chain" id="PRO_5038644624" evidence="2">
    <location>
        <begin position="27"/>
        <end position="358"/>
    </location>
</feature>
<accession>A0A4R8S7A1</accession>
<feature type="signal peptide" evidence="2">
    <location>
        <begin position="1"/>
        <end position="26"/>
    </location>
</feature>
<organism evidence="3 4">
    <name type="scientific">Mycobacteroides salmoniphilum</name>
    <dbReference type="NCBI Taxonomy" id="404941"/>
    <lineage>
        <taxon>Bacteria</taxon>
        <taxon>Bacillati</taxon>
        <taxon>Actinomycetota</taxon>
        <taxon>Actinomycetes</taxon>
        <taxon>Mycobacteriales</taxon>
        <taxon>Mycobacteriaceae</taxon>
        <taxon>Mycobacteroides</taxon>
    </lineage>
</organism>
<dbReference type="RefSeq" id="WP_237161242.1">
    <property type="nucleotide sequence ID" value="NZ_PECH01000007.1"/>
</dbReference>
<dbReference type="EMBL" id="PECH01000007">
    <property type="protein sequence ID" value="TDZ82016.1"/>
    <property type="molecule type" value="Genomic_DNA"/>
</dbReference>
<feature type="compositionally biased region" description="Low complexity" evidence="1">
    <location>
        <begin position="104"/>
        <end position="127"/>
    </location>
</feature>
<feature type="compositionally biased region" description="Low complexity" evidence="1">
    <location>
        <begin position="68"/>
        <end position="84"/>
    </location>
</feature>
<feature type="compositionally biased region" description="Low complexity" evidence="1">
    <location>
        <begin position="155"/>
        <end position="192"/>
    </location>
</feature>
<feature type="region of interest" description="Disordered" evidence="1">
    <location>
        <begin position="48"/>
        <end position="192"/>
    </location>
</feature>
<name>A0A4R8S7A1_9MYCO</name>
<gene>
    <name evidence="3" type="ORF">DE4585_02544</name>
</gene>
<proteinExistence type="predicted"/>
<dbReference type="AlphaFoldDB" id="A0A4R8S7A1"/>
<protein>
    <submittedName>
        <fullName evidence="3">Uncharacterized protein</fullName>
    </submittedName>
</protein>
<sequence length="358" mass="37344" precursor="true">MVMKDRWTMPAGLRRASALVAIIALAVGGAKVVDDNTAPGSGFSAVATVAADPTGPGGPTGEPGMDGGQQFQPPQMPSSMPDYQGGNNQPPMDQNSGISIYNTGAQGAPQQAGQQGGQQPQQPQQPQHGNQVPDYQTATPYTQGPGQANPDYQAPQQGNQPQQGQQPQQQQPNQQQPQNKQDDSTQQLDQKKQQCQAAAIKLAATSAPTAIPAVGGGGRSPIWWLEPGMDPTPTPTPPCPQGTDCAQKPPLQDQIDNLQKQFQDMARQHVEDSKKIADLQQQQIESNKKIADLQNQIDNPKCSVGQWMSSILGTVGGVGAVIAGALTAEVGIGVAVIGFGAVSAAGNLTQLSECIKNG</sequence>
<reference evidence="3 4" key="1">
    <citation type="journal article" date="2019" name="Sci. Rep.">
        <title>Extended insight into the Mycobacterium chelonae-abscessus complex through whole genome sequencing of Mycobacterium salmoniphilum outbreak and Mycobacterium salmoniphilum-like strains.</title>
        <authorList>
            <person name="Behra P.R.K."/>
            <person name="Das S."/>
            <person name="Pettersson B.M.F."/>
            <person name="Shirreff L."/>
            <person name="DuCote T."/>
            <person name="Jacobsson K.G."/>
            <person name="Ennis D.G."/>
            <person name="Kirsebom L.A."/>
        </authorList>
    </citation>
    <scope>NUCLEOTIDE SEQUENCE [LARGE SCALE GENOMIC DNA]</scope>
    <source>
        <strain evidence="3 4">DE 4585</strain>
    </source>
</reference>
<evidence type="ECO:0000313" key="4">
    <source>
        <dbReference type="Proteomes" id="UP000295117"/>
    </source>
</evidence>
<feature type="compositionally biased region" description="Polar residues" evidence="1">
    <location>
        <begin position="128"/>
        <end position="146"/>
    </location>
</feature>